<keyword evidence="6" id="KW-1015">Disulfide bond</keyword>
<keyword evidence="2" id="KW-0001">2Fe-2S</keyword>
<dbReference type="InterPro" id="IPR014349">
    <property type="entry name" value="Rieske_Fe-S_prot"/>
</dbReference>
<dbReference type="Gene3D" id="2.102.10.10">
    <property type="entry name" value="Rieske [2Fe-2S] iron-sulphur domain"/>
    <property type="match status" value="1"/>
</dbReference>
<organism evidence="9 10">
    <name type="scientific">Sulfurospirillum halorespirans DSM 13726</name>
    <dbReference type="NCBI Taxonomy" id="1193502"/>
    <lineage>
        <taxon>Bacteria</taxon>
        <taxon>Pseudomonadati</taxon>
        <taxon>Campylobacterota</taxon>
        <taxon>Epsilonproteobacteria</taxon>
        <taxon>Campylobacterales</taxon>
        <taxon>Sulfurospirillaceae</taxon>
        <taxon>Sulfurospirillum</taxon>
    </lineage>
</organism>
<dbReference type="PATRIC" id="fig|1193502.14.peg.981"/>
<dbReference type="GO" id="GO:0051537">
    <property type="term" value="F:2 iron, 2 sulfur cluster binding"/>
    <property type="evidence" value="ECO:0007669"/>
    <property type="project" value="UniProtKB-KW"/>
</dbReference>
<dbReference type="EC" id="1.10.2.2" evidence="9"/>
<evidence type="ECO:0000256" key="6">
    <source>
        <dbReference type="ARBA" id="ARBA00023157"/>
    </source>
</evidence>
<evidence type="ECO:0000256" key="1">
    <source>
        <dbReference type="ARBA" id="ARBA00022505"/>
    </source>
</evidence>
<dbReference type="InterPro" id="IPR036922">
    <property type="entry name" value="Rieske_2Fe-2S_sf"/>
</dbReference>
<dbReference type="AlphaFoldDB" id="A0A1D7TIP8"/>
<evidence type="ECO:0000313" key="9">
    <source>
        <dbReference type="EMBL" id="AOO64754.1"/>
    </source>
</evidence>
<reference evidence="10" key="1">
    <citation type="submission" date="2016-08" db="EMBL/GenBank/DDBJ databases">
        <title>Complete genome sequence of the organohalide-respiring Epsilonproteobacterium Sulfurospirillum halorespirans.</title>
        <authorList>
            <person name="Goris T."/>
            <person name="Zimmermann J."/>
            <person name="Schenz B."/>
            <person name="Lemos M."/>
            <person name="Hackermueller J."/>
            <person name="Diekert G."/>
        </authorList>
    </citation>
    <scope>NUCLEOTIDE SEQUENCE [LARGE SCALE GENOMIC DNA]</scope>
    <source>
        <strain>DSM 13726</strain>
        <strain evidence="10">PCE-M2</strain>
    </source>
</reference>
<accession>A0A1D7TIP8</accession>
<sequence length="168" mass="17932">MATCQKRRDFIGMALTGVTAVGGVCALGAMKKSWDPLPSVQSAGFVTVDVSTIEEGEARSFAWRGKPIFVLRKSADTPKNAKRDVVIGEKVFTLVIGLCTHLGCIPSYDAKQKSFICACHGGVFDASGINTFGPPPRPLDIPPFKIAGETLVLGEEGEEYKKLTAKKA</sequence>
<dbReference type="GO" id="GO:0016020">
    <property type="term" value="C:membrane"/>
    <property type="evidence" value="ECO:0007669"/>
    <property type="project" value="InterPro"/>
</dbReference>
<gene>
    <name evidence="9" type="ORF">SHALO_0973</name>
</gene>
<evidence type="ECO:0000256" key="3">
    <source>
        <dbReference type="ARBA" id="ARBA00022723"/>
    </source>
</evidence>
<dbReference type="InterPro" id="IPR019546">
    <property type="entry name" value="TAT_signal_bac_arc"/>
</dbReference>
<keyword evidence="10" id="KW-1185">Reference proteome</keyword>
<dbReference type="GO" id="GO:0046872">
    <property type="term" value="F:metal ion binding"/>
    <property type="evidence" value="ECO:0007669"/>
    <property type="project" value="UniProtKB-KW"/>
</dbReference>
<keyword evidence="3" id="KW-0479">Metal-binding</keyword>
<dbReference type="Proteomes" id="UP000094609">
    <property type="component" value="Chromosome"/>
</dbReference>
<evidence type="ECO:0000256" key="2">
    <source>
        <dbReference type="ARBA" id="ARBA00022714"/>
    </source>
</evidence>
<dbReference type="NCBIfam" id="TIGR01409">
    <property type="entry name" value="TAT_signal_seq"/>
    <property type="match status" value="1"/>
</dbReference>
<dbReference type="GO" id="GO:0016491">
    <property type="term" value="F:oxidoreductase activity"/>
    <property type="evidence" value="ECO:0007669"/>
    <property type="project" value="UniProtKB-KW"/>
</dbReference>
<proteinExistence type="predicted"/>
<dbReference type="InterPro" id="IPR005805">
    <property type="entry name" value="Rieske_Fe-S_prot_C"/>
</dbReference>
<keyword evidence="5" id="KW-0411">Iron-sulfur</keyword>
<evidence type="ECO:0000256" key="7">
    <source>
        <dbReference type="ARBA" id="ARBA00034078"/>
    </source>
</evidence>
<dbReference type="SUPFAM" id="SSF50022">
    <property type="entry name" value="ISP domain"/>
    <property type="match status" value="1"/>
</dbReference>
<dbReference type="PRINTS" id="PR00162">
    <property type="entry name" value="RIESKE"/>
</dbReference>
<keyword evidence="9" id="KW-0560">Oxidoreductase</keyword>
<dbReference type="PANTHER" id="PTHR10134">
    <property type="entry name" value="CYTOCHROME B-C1 COMPLEX SUBUNIT RIESKE, MITOCHONDRIAL"/>
    <property type="match status" value="1"/>
</dbReference>
<dbReference type="STRING" id="1193502.SHALO_0973"/>
<evidence type="ECO:0000313" key="10">
    <source>
        <dbReference type="Proteomes" id="UP000094609"/>
    </source>
</evidence>
<dbReference type="InterPro" id="IPR017941">
    <property type="entry name" value="Rieske_2Fe-2S"/>
</dbReference>
<keyword evidence="1" id="KW-0500">Molybdenum</keyword>
<dbReference type="PROSITE" id="PS51296">
    <property type="entry name" value="RIESKE"/>
    <property type="match status" value="1"/>
</dbReference>
<dbReference type="EMBL" id="CP017111">
    <property type="protein sequence ID" value="AOO64754.1"/>
    <property type="molecule type" value="Genomic_DNA"/>
</dbReference>
<evidence type="ECO:0000256" key="4">
    <source>
        <dbReference type="ARBA" id="ARBA00023004"/>
    </source>
</evidence>
<name>A0A1D7TIP8_9BACT</name>
<evidence type="ECO:0000256" key="5">
    <source>
        <dbReference type="ARBA" id="ARBA00023014"/>
    </source>
</evidence>
<feature type="domain" description="Rieske" evidence="8">
    <location>
        <begin position="45"/>
        <end position="153"/>
    </location>
</feature>
<comment type="cofactor">
    <cofactor evidence="7">
        <name>[2Fe-2S] cluster</name>
        <dbReference type="ChEBI" id="CHEBI:190135"/>
    </cofactor>
</comment>
<dbReference type="KEGG" id="shal:SHALO_0973"/>
<keyword evidence="4" id="KW-0408">Iron</keyword>
<dbReference type="RefSeq" id="WP_025344120.1">
    <property type="nucleotide sequence ID" value="NZ_CP017111.1"/>
</dbReference>
<protein>
    <submittedName>
        <fullName evidence="9">Ubiquinol--cytochrome c reductase iron-sulfur subunit</fullName>
        <ecNumber evidence="9">1.10.2.2</ecNumber>
    </submittedName>
</protein>
<evidence type="ECO:0000259" key="8">
    <source>
        <dbReference type="PROSITE" id="PS51296"/>
    </source>
</evidence>
<dbReference type="Pfam" id="PF00355">
    <property type="entry name" value="Rieske"/>
    <property type="match status" value="1"/>
</dbReference>